<comment type="subcellular location">
    <subcellularLocation>
        <location evidence="1 10">Cell membrane</location>
        <topology evidence="1 10">Multi-pass membrane protein</topology>
    </subcellularLocation>
</comment>
<evidence type="ECO:0000256" key="9">
    <source>
        <dbReference type="ARBA" id="ARBA00049940"/>
    </source>
</evidence>
<feature type="transmembrane region" description="Helical" evidence="10">
    <location>
        <begin position="32"/>
        <end position="52"/>
    </location>
</feature>
<keyword evidence="3 10" id="KW-0812">Transmembrane</keyword>
<gene>
    <name evidence="10 11" type="primary">crcB</name>
    <name evidence="10" type="synonym">fluC</name>
    <name evidence="11" type="ORF">FH610_016600</name>
</gene>
<dbReference type="InterPro" id="IPR003691">
    <property type="entry name" value="FluC"/>
</dbReference>
<feature type="binding site" evidence="10">
    <location>
        <position position="73"/>
    </location>
    <ligand>
        <name>Na(+)</name>
        <dbReference type="ChEBI" id="CHEBI:29101"/>
        <note>structural</note>
    </ligand>
</feature>
<comment type="similarity">
    <text evidence="7 10">Belongs to the fluoride channel Fluc/FEX (TC 1.A.43) family.</text>
</comment>
<evidence type="ECO:0000256" key="1">
    <source>
        <dbReference type="ARBA" id="ARBA00004651"/>
    </source>
</evidence>
<dbReference type="HAMAP" id="MF_00454">
    <property type="entry name" value="FluC"/>
    <property type="match status" value="1"/>
</dbReference>
<evidence type="ECO:0000256" key="8">
    <source>
        <dbReference type="ARBA" id="ARBA00035585"/>
    </source>
</evidence>
<keyword evidence="10" id="KW-0915">Sodium</keyword>
<dbReference type="EMBL" id="VDMA02000008">
    <property type="protein sequence ID" value="KAB8183972.1"/>
    <property type="molecule type" value="Genomic_DNA"/>
</dbReference>
<dbReference type="GO" id="GO:0140114">
    <property type="term" value="P:cellular detoxification of fluoride"/>
    <property type="evidence" value="ECO:0007669"/>
    <property type="project" value="UniProtKB-UniRule"/>
</dbReference>
<dbReference type="PANTHER" id="PTHR28259">
    <property type="entry name" value="FLUORIDE EXPORT PROTEIN 1-RELATED"/>
    <property type="match status" value="1"/>
</dbReference>
<name>A0A5N6BU57_9ACTN</name>
<dbReference type="AlphaFoldDB" id="A0A5N6BU57"/>
<dbReference type="RefSeq" id="WP_139575378.1">
    <property type="nucleotide sequence ID" value="NZ_VDMA02000008.1"/>
</dbReference>
<reference evidence="11 12" key="1">
    <citation type="submission" date="2019-10" db="EMBL/GenBank/DDBJ databases">
        <title>Nonomuraea sp. nov., isolated from Phyllanthus amarus.</title>
        <authorList>
            <person name="Klykleung N."/>
            <person name="Tanasupawat S."/>
        </authorList>
    </citation>
    <scope>NUCLEOTIDE SEQUENCE [LARGE SCALE GENOMIC DNA]</scope>
    <source>
        <strain evidence="11 12">CR1-09</strain>
    </source>
</reference>
<feature type="transmembrane region" description="Helical" evidence="10">
    <location>
        <begin position="59"/>
        <end position="81"/>
    </location>
</feature>
<evidence type="ECO:0000256" key="3">
    <source>
        <dbReference type="ARBA" id="ARBA00022692"/>
    </source>
</evidence>
<evidence type="ECO:0000256" key="7">
    <source>
        <dbReference type="ARBA" id="ARBA00035120"/>
    </source>
</evidence>
<dbReference type="Pfam" id="PF02537">
    <property type="entry name" value="CRCB"/>
    <property type="match status" value="1"/>
</dbReference>
<evidence type="ECO:0000256" key="5">
    <source>
        <dbReference type="ARBA" id="ARBA00023136"/>
    </source>
</evidence>
<dbReference type="GO" id="GO:0046872">
    <property type="term" value="F:metal ion binding"/>
    <property type="evidence" value="ECO:0007669"/>
    <property type="project" value="UniProtKB-KW"/>
</dbReference>
<keyword evidence="10" id="KW-0479">Metal-binding</keyword>
<evidence type="ECO:0000256" key="2">
    <source>
        <dbReference type="ARBA" id="ARBA00022475"/>
    </source>
</evidence>
<dbReference type="PANTHER" id="PTHR28259:SF1">
    <property type="entry name" value="FLUORIDE EXPORT PROTEIN 1-RELATED"/>
    <property type="match status" value="1"/>
</dbReference>
<feature type="binding site" evidence="10">
    <location>
        <position position="76"/>
    </location>
    <ligand>
        <name>Na(+)</name>
        <dbReference type="ChEBI" id="CHEBI:29101"/>
        <note>structural</note>
    </ligand>
</feature>
<comment type="activity regulation">
    <text evidence="10">Na(+) is not transported, but it plays an essential structural role and its presence is essential for fluoride channel function.</text>
</comment>
<keyword evidence="10" id="KW-0406">Ion transport</keyword>
<evidence type="ECO:0000256" key="4">
    <source>
        <dbReference type="ARBA" id="ARBA00022989"/>
    </source>
</evidence>
<dbReference type="NCBIfam" id="TIGR00494">
    <property type="entry name" value="crcB"/>
    <property type="match status" value="1"/>
</dbReference>
<keyword evidence="10" id="KW-0813">Transport</keyword>
<comment type="catalytic activity">
    <reaction evidence="8">
        <text>fluoride(in) = fluoride(out)</text>
        <dbReference type="Rhea" id="RHEA:76159"/>
        <dbReference type="ChEBI" id="CHEBI:17051"/>
    </reaction>
    <physiologicalReaction direction="left-to-right" evidence="8">
        <dbReference type="Rhea" id="RHEA:76160"/>
    </physiologicalReaction>
</comment>
<dbReference type="GO" id="GO:0062054">
    <property type="term" value="F:fluoride channel activity"/>
    <property type="evidence" value="ECO:0007669"/>
    <property type="project" value="UniProtKB-UniRule"/>
</dbReference>
<comment type="caution">
    <text evidence="11">The sequence shown here is derived from an EMBL/GenBank/DDBJ whole genome shotgun (WGS) entry which is preliminary data.</text>
</comment>
<evidence type="ECO:0000256" key="6">
    <source>
        <dbReference type="ARBA" id="ARBA00023303"/>
    </source>
</evidence>
<dbReference type="GO" id="GO:0005886">
    <property type="term" value="C:plasma membrane"/>
    <property type="evidence" value="ECO:0007669"/>
    <property type="project" value="UniProtKB-SubCell"/>
</dbReference>
<sequence>MTLLLVFLGGIVGAPARYLADRLVQRLHDSVFPWGTLAVNLSGSLVLGLLLGARDDLGLPAVMVTLLGTGFCGAFTTFSTFGFETVRLLEEGSVLEAGLNALGSLVLGVLAAAAGFALAALLA</sequence>
<keyword evidence="5 10" id="KW-0472">Membrane</keyword>
<feature type="transmembrane region" description="Helical" evidence="10">
    <location>
        <begin position="101"/>
        <end position="122"/>
    </location>
</feature>
<keyword evidence="2 10" id="KW-1003">Cell membrane</keyword>
<comment type="function">
    <text evidence="9 10">Fluoride-specific ion channel. Important for reducing fluoride concentration in the cell, thus reducing its toxicity.</text>
</comment>
<accession>A0A5N6BU57</accession>
<keyword evidence="4 10" id="KW-1133">Transmembrane helix</keyword>
<dbReference type="Proteomes" id="UP000313066">
    <property type="component" value="Unassembled WGS sequence"/>
</dbReference>
<proteinExistence type="inferred from homology"/>
<keyword evidence="6 10" id="KW-0407">Ion channel</keyword>
<evidence type="ECO:0000313" key="11">
    <source>
        <dbReference type="EMBL" id="KAB8183972.1"/>
    </source>
</evidence>
<evidence type="ECO:0000313" key="12">
    <source>
        <dbReference type="Proteomes" id="UP000313066"/>
    </source>
</evidence>
<protein>
    <recommendedName>
        <fullName evidence="10">Fluoride-specific ion channel FluC</fullName>
    </recommendedName>
</protein>
<keyword evidence="12" id="KW-1185">Reference proteome</keyword>
<evidence type="ECO:0000256" key="10">
    <source>
        <dbReference type="HAMAP-Rule" id="MF_00454"/>
    </source>
</evidence>
<organism evidence="11 12">
    <name type="scientific">Microbispora catharanthi</name>
    <dbReference type="NCBI Taxonomy" id="1712871"/>
    <lineage>
        <taxon>Bacteria</taxon>
        <taxon>Bacillati</taxon>
        <taxon>Actinomycetota</taxon>
        <taxon>Actinomycetes</taxon>
        <taxon>Streptosporangiales</taxon>
        <taxon>Streptosporangiaceae</taxon>
        <taxon>Microbispora</taxon>
    </lineage>
</organism>